<reference evidence="4 5" key="1">
    <citation type="submission" date="2016-10" db="EMBL/GenBank/DDBJ databases">
        <authorList>
            <person name="de Groot N.N."/>
        </authorList>
    </citation>
    <scope>NUCLEOTIDE SEQUENCE [LARGE SCALE GENOMIC DNA]</scope>
    <source>
        <strain evidence="4 5">CGMCC 4.7037</strain>
    </source>
</reference>
<sequence length="162" mass="17422">MFRESSARFSISSVLSWSAEKGGRRVNEDVEPQSGYTSPPPGAPVKRLRFRLPDLPEVRQFAEDEARGAGMPEEAIGDFVIAVNEVATNAVTHGDEQAYLRTWVVNGDLIVEVHDEGAWKPGPMPGAVGGMGLWVARLLSSDLTLRVGSGGSTVIMRFPGKG</sequence>
<keyword evidence="1" id="KW-0723">Serine/threonine-protein kinase</keyword>
<dbReference type="InterPro" id="IPR050267">
    <property type="entry name" value="Anti-sigma-factor_SerPK"/>
</dbReference>
<feature type="domain" description="Histidine kinase/HSP90-like ATPase" evidence="3">
    <location>
        <begin position="52"/>
        <end position="158"/>
    </location>
</feature>
<feature type="region of interest" description="Disordered" evidence="2">
    <location>
        <begin position="18"/>
        <end position="44"/>
    </location>
</feature>
<keyword evidence="4" id="KW-0808">Transferase</keyword>
<evidence type="ECO:0000256" key="2">
    <source>
        <dbReference type="SAM" id="MobiDB-lite"/>
    </source>
</evidence>
<dbReference type="Proteomes" id="UP000236732">
    <property type="component" value="Unassembled WGS sequence"/>
</dbReference>
<protein>
    <submittedName>
        <fullName evidence="4">Anti-sigma regulatory factor (Ser/Thr protein kinase)</fullName>
    </submittedName>
</protein>
<evidence type="ECO:0000256" key="1">
    <source>
        <dbReference type="ARBA" id="ARBA00022527"/>
    </source>
</evidence>
<dbReference type="AlphaFoldDB" id="A0A1H6DCY1"/>
<evidence type="ECO:0000313" key="5">
    <source>
        <dbReference type="Proteomes" id="UP000236732"/>
    </source>
</evidence>
<proteinExistence type="predicted"/>
<organism evidence="4 5">
    <name type="scientific">Nonomuraea solani</name>
    <dbReference type="NCBI Taxonomy" id="1144553"/>
    <lineage>
        <taxon>Bacteria</taxon>
        <taxon>Bacillati</taxon>
        <taxon>Actinomycetota</taxon>
        <taxon>Actinomycetes</taxon>
        <taxon>Streptosporangiales</taxon>
        <taxon>Streptosporangiaceae</taxon>
        <taxon>Nonomuraea</taxon>
    </lineage>
</organism>
<dbReference type="GO" id="GO:0004674">
    <property type="term" value="F:protein serine/threonine kinase activity"/>
    <property type="evidence" value="ECO:0007669"/>
    <property type="project" value="UniProtKB-KW"/>
</dbReference>
<keyword evidence="4" id="KW-0418">Kinase</keyword>
<dbReference type="InterPro" id="IPR036890">
    <property type="entry name" value="HATPase_C_sf"/>
</dbReference>
<dbReference type="Pfam" id="PF13581">
    <property type="entry name" value="HATPase_c_2"/>
    <property type="match status" value="1"/>
</dbReference>
<accession>A0A1H6DCY1</accession>
<dbReference type="SUPFAM" id="SSF55874">
    <property type="entry name" value="ATPase domain of HSP90 chaperone/DNA topoisomerase II/histidine kinase"/>
    <property type="match status" value="1"/>
</dbReference>
<keyword evidence="5" id="KW-1185">Reference proteome</keyword>
<gene>
    <name evidence="4" type="ORF">SAMN05444920_10559</name>
</gene>
<evidence type="ECO:0000313" key="4">
    <source>
        <dbReference type="EMBL" id="SEG82565.1"/>
    </source>
</evidence>
<dbReference type="Gene3D" id="3.30.565.10">
    <property type="entry name" value="Histidine kinase-like ATPase, C-terminal domain"/>
    <property type="match status" value="1"/>
</dbReference>
<dbReference type="PANTHER" id="PTHR35526">
    <property type="entry name" value="ANTI-SIGMA-F FACTOR RSBW-RELATED"/>
    <property type="match status" value="1"/>
</dbReference>
<dbReference type="PANTHER" id="PTHR35526:SF3">
    <property type="entry name" value="ANTI-SIGMA-F FACTOR RSBW"/>
    <property type="match status" value="1"/>
</dbReference>
<name>A0A1H6DCY1_9ACTN</name>
<dbReference type="EMBL" id="FNVT01000005">
    <property type="protein sequence ID" value="SEG82565.1"/>
    <property type="molecule type" value="Genomic_DNA"/>
</dbReference>
<evidence type="ECO:0000259" key="3">
    <source>
        <dbReference type="Pfam" id="PF13581"/>
    </source>
</evidence>
<dbReference type="InterPro" id="IPR003594">
    <property type="entry name" value="HATPase_dom"/>
</dbReference>
<dbReference type="CDD" id="cd16936">
    <property type="entry name" value="HATPase_RsbW-like"/>
    <property type="match status" value="1"/>
</dbReference>